<organism evidence="2 3">
    <name type="scientific">Chara braunii</name>
    <name type="common">Braun's stonewort</name>
    <dbReference type="NCBI Taxonomy" id="69332"/>
    <lineage>
        <taxon>Eukaryota</taxon>
        <taxon>Viridiplantae</taxon>
        <taxon>Streptophyta</taxon>
        <taxon>Charophyceae</taxon>
        <taxon>Charales</taxon>
        <taxon>Characeae</taxon>
        <taxon>Chara</taxon>
    </lineage>
</organism>
<gene>
    <name evidence="2" type="ORF">CBR_g8668</name>
</gene>
<proteinExistence type="predicted"/>
<feature type="region of interest" description="Disordered" evidence="1">
    <location>
        <begin position="1"/>
        <end position="153"/>
    </location>
</feature>
<dbReference type="AlphaFoldDB" id="A0A388JS66"/>
<sequence length="497" mass="55896">MDRSLKRKSDDVVNNSCSMDSIRGRQRSVGLANALSTDNGMRVSGYSRTGMEGDSSQGTGKDVNALGSSHSSQPTGPSENQSPVDTSQETGKDVISPGSSRSSQSVGPKEGDYRRTEEEESDGESDDDTMQDSKDESPTEEDEDMGDEDDEQGQSMDSLHYILQYVRSLELDRTVELEVRLAHHKYLRNLRSATKVEDSISMENRFEIIRKEKELNEFYAAQYSMKARTEKNKITKSYEQKFSWPKTYVEQRAERMEKRNKRDKEQGTAGESLHETSISTKESSEEDLRRHAAILEAQVNVLRDQNREMDDLCITLKDVAGGGHKEIEAAARLDAGSESRRRTIIPYRWNIKLETWEVAYHGSNSLISVPDQDCTQDALRDFISDSMPTHLRILGSKAEGMEEWRDQENEVQRVDLRPLLVELEESADLKGDFCWVPWLAVESMPYGLLGGEMVAERAALSSALVTAYGLFTLSPKSLRKKLYSSTSTKMEIATTGS</sequence>
<feature type="compositionally biased region" description="Basic and acidic residues" evidence="1">
    <location>
        <begin position="253"/>
        <end position="266"/>
    </location>
</feature>
<dbReference type="EMBL" id="BFEA01000012">
    <property type="protein sequence ID" value="GBG60648.1"/>
    <property type="molecule type" value="Genomic_DNA"/>
</dbReference>
<dbReference type="Gramene" id="GBG60648">
    <property type="protein sequence ID" value="GBG60648"/>
    <property type="gene ID" value="CBR_g8668"/>
</dbReference>
<feature type="compositionally biased region" description="Acidic residues" evidence="1">
    <location>
        <begin position="118"/>
        <end position="130"/>
    </location>
</feature>
<evidence type="ECO:0000313" key="3">
    <source>
        <dbReference type="Proteomes" id="UP000265515"/>
    </source>
</evidence>
<dbReference type="Proteomes" id="UP000265515">
    <property type="component" value="Unassembled WGS sequence"/>
</dbReference>
<feature type="compositionally biased region" description="Low complexity" evidence="1">
    <location>
        <begin position="96"/>
        <end position="105"/>
    </location>
</feature>
<keyword evidence="3" id="KW-1185">Reference proteome</keyword>
<accession>A0A388JS66</accession>
<feature type="compositionally biased region" description="Polar residues" evidence="1">
    <location>
        <begin position="66"/>
        <end position="89"/>
    </location>
</feature>
<evidence type="ECO:0000313" key="2">
    <source>
        <dbReference type="EMBL" id="GBG60648.1"/>
    </source>
</evidence>
<feature type="region of interest" description="Disordered" evidence="1">
    <location>
        <begin position="253"/>
        <end position="286"/>
    </location>
</feature>
<feature type="compositionally biased region" description="Basic and acidic residues" evidence="1">
    <location>
        <begin position="1"/>
        <end position="11"/>
    </location>
</feature>
<comment type="caution">
    <text evidence="2">The sequence shown here is derived from an EMBL/GenBank/DDBJ whole genome shotgun (WGS) entry which is preliminary data.</text>
</comment>
<name>A0A388JS66_CHABU</name>
<evidence type="ECO:0000256" key="1">
    <source>
        <dbReference type="SAM" id="MobiDB-lite"/>
    </source>
</evidence>
<feature type="compositionally biased region" description="Acidic residues" evidence="1">
    <location>
        <begin position="138"/>
        <end position="152"/>
    </location>
</feature>
<reference evidence="2 3" key="1">
    <citation type="journal article" date="2018" name="Cell">
        <title>The Chara Genome: Secondary Complexity and Implications for Plant Terrestrialization.</title>
        <authorList>
            <person name="Nishiyama T."/>
            <person name="Sakayama H."/>
            <person name="Vries J.D."/>
            <person name="Buschmann H."/>
            <person name="Saint-Marcoux D."/>
            <person name="Ullrich K.K."/>
            <person name="Haas F.B."/>
            <person name="Vanderstraeten L."/>
            <person name="Becker D."/>
            <person name="Lang D."/>
            <person name="Vosolsobe S."/>
            <person name="Rombauts S."/>
            <person name="Wilhelmsson P.K.I."/>
            <person name="Janitza P."/>
            <person name="Kern R."/>
            <person name="Heyl A."/>
            <person name="Rumpler F."/>
            <person name="Villalobos L.I.A.C."/>
            <person name="Clay J.M."/>
            <person name="Skokan R."/>
            <person name="Toyoda A."/>
            <person name="Suzuki Y."/>
            <person name="Kagoshima H."/>
            <person name="Schijlen E."/>
            <person name="Tajeshwar N."/>
            <person name="Catarino B."/>
            <person name="Hetherington A.J."/>
            <person name="Saltykova A."/>
            <person name="Bonnot C."/>
            <person name="Breuninger H."/>
            <person name="Symeonidi A."/>
            <person name="Radhakrishnan G.V."/>
            <person name="Van Nieuwerburgh F."/>
            <person name="Deforce D."/>
            <person name="Chang C."/>
            <person name="Karol K.G."/>
            <person name="Hedrich R."/>
            <person name="Ulvskov P."/>
            <person name="Glockner G."/>
            <person name="Delwiche C.F."/>
            <person name="Petrasek J."/>
            <person name="Van de Peer Y."/>
            <person name="Friml J."/>
            <person name="Beilby M."/>
            <person name="Dolan L."/>
            <person name="Kohara Y."/>
            <person name="Sugano S."/>
            <person name="Fujiyama A."/>
            <person name="Delaux P.-M."/>
            <person name="Quint M."/>
            <person name="TheiBen G."/>
            <person name="Hagemann M."/>
            <person name="Harholt J."/>
            <person name="Dunand C."/>
            <person name="Zachgo S."/>
            <person name="Langdale J."/>
            <person name="Maumus F."/>
            <person name="Straeten D.V.D."/>
            <person name="Gould S.B."/>
            <person name="Rensing S.A."/>
        </authorList>
    </citation>
    <scope>NUCLEOTIDE SEQUENCE [LARGE SCALE GENOMIC DNA]</scope>
    <source>
        <strain evidence="2 3">S276</strain>
    </source>
</reference>
<protein>
    <submittedName>
        <fullName evidence="2">Uncharacterized protein</fullName>
    </submittedName>
</protein>